<dbReference type="AlphaFoldDB" id="A0A9X3PLH2"/>
<dbReference type="Proteomes" id="UP001145799">
    <property type="component" value="Unassembled WGS sequence"/>
</dbReference>
<reference evidence="3 5" key="2">
    <citation type="submission" date="2023-07" db="EMBL/GenBank/DDBJ databases">
        <title>Sequencing the genomes of 1000 actinobacteria strains.</title>
        <authorList>
            <person name="Klenk H.-P."/>
        </authorList>
    </citation>
    <scope>NUCLEOTIDE SEQUENCE [LARGE SCALE GENOMIC DNA]</scope>
    <source>
        <strain evidence="3 5">DSM 44724</strain>
    </source>
</reference>
<sequence>MANPLLPAMPADWKPLLLPLRGRRSGVLPVLDPEAPKLVKGLMNWHEPRLREALAKPENHEFAVDGNAYLDGEADPRGAAIAAVILAASPMRKSSSMLRPELDAWVLEHGLPFAVCAAVHRLTFANTRYAFRTSTDDLAQIEIVGERLEWHYLGIHRELPDGIAVIRGLLASASDDEYGDVVAAVAAHRLTPATRLAAALLLPGERDWIAESCEEYRRLQTGGRRRPDPLLWLAADDAALPARAGLTALPQDDCPTEVVAAIVDNLGSASLPVFVETLRRKPKADERRTLLRAIASLPTGAAIDYLVSRLAEPFVAEAAAVAAEHSPAEFLKAAVRAEISPRLAAIVRRIDAAALAESERVEVRRILDAASISVADPSELPPLLTTPPWTVKRRKPKPVVIEGLTPPDTQRLEWRDAERAEQESYEFVYDPDSWRWRLENHREDNYLTLPVFYAEAPMDLARPRFERWNGECRYTFGDELRQILWRFGEEAIDRVLTVLKTRTERHAALLPIFSAGAAKLAADWLLRLKTARVSAVQWFERYGLDVVPMLVPDALGTDKKARQAAEAALSYLAVRHGLDAVSAAAEAFGPEAAAAIRAAADRDPLEPQGKLPSTAGLDDPELLPHVLLRGGERALPAGSVPHLVTVLSLTNLDVPYAGTEVVAEVCDAGSLARFSWALFELWVAHGADAKGNWTLTQLARFADGDTVRRLAPMIREWPGEGQHKRAVTGLAVLGAIGTEEALRAIQGIADKVKFKGLKEEARRQIDLIAADLGLTRDQLADRLVPDFGLGEEGALVLDYGPRAFTVRFDEQLKPFVVDDTGKTRKSLPKPGAKDDPAVADAAYQRFAQLRKDLRTVAADQVRRLEAAMVAARTWTPAEFRQCFAEHPFMGHLARRMVWLADVAGEPIAFRLAEDRTYTDAADDELELPDDAMIRLAHPLHLDEAAMTAWSTLFADYEILQPFPQLGRPVMRFTEGELATGELTRFDGVKIESGPLLGLTGKGWHRSDPEDAGIEPGLYFPLPGGGSLVMLLPEGLWIGAMDEVPAQTFELRWSPGGFHDWTRDPEQAKSIVNRLDPVTASEILLTLDRLTGGLATGN</sequence>
<dbReference type="RefSeq" id="WP_270124129.1">
    <property type="nucleotide sequence ID" value="NZ_BAAAOM010000002.1"/>
</dbReference>
<dbReference type="InterPro" id="IPR025406">
    <property type="entry name" value="DUF4132"/>
</dbReference>
<proteinExistence type="predicted"/>
<gene>
    <name evidence="3" type="ORF">J2S69_000328</name>
    <name evidence="2" type="ORF">O2L01_21700</name>
</gene>
<accession>A0A9X3PLH2</accession>
<evidence type="ECO:0000259" key="1">
    <source>
        <dbReference type="Pfam" id="PF13569"/>
    </source>
</evidence>
<name>A0A9X3PLH2_9ACTN</name>
<organism evidence="2 4">
    <name type="scientific">Glycomyces lechevalierae</name>
    <dbReference type="NCBI Taxonomy" id="256034"/>
    <lineage>
        <taxon>Bacteria</taxon>
        <taxon>Bacillati</taxon>
        <taxon>Actinomycetota</taxon>
        <taxon>Actinomycetes</taxon>
        <taxon>Glycomycetales</taxon>
        <taxon>Glycomycetaceae</taxon>
        <taxon>Glycomyces</taxon>
    </lineage>
</organism>
<feature type="domain" description="DUF4132" evidence="1">
    <location>
        <begin position="821"/>
        <end position="1003"/>
    </location>
</feature>
<evidence type="ECO:0000313" key="5">
    <source>
        <dbReference type="Proteomes" id="UP001183604"/>
    </source>
</evidence>
<dbReference type="Proteomes" id="UP001183604">
    <property type="component" value="Unassembled WGS sequence"/>
</dbReference>
<evidence type="ECO:0000313" key="2">
    <source>
        <dbReference type="EMBL" id="MDA1387624.1"/>
    </source>
</evidence>
<keyword evidence="5" id="KW-1185">Reference proteome</keyword>
<dbReference type="EMBL" id="JAPZVQ010000017">
    <property type="protein sequence ID" value="MDA1387624.1"/>
    <property type="molecule type" value="Genomic_DNA"/>
</dbReference>
<dbReference type="Pfam" id="PF13569">
    <property type="entry name" value="DUF4132"/>
    <property type="match status" value="1"/>
</dbReference>
<reference evidence="2" key="1">
    <citation type="submission" date="2022-12" db="EMBL/GenBank/DDBJ databases">
        <title>Gycomyces niveus sp.nov., a novel actinomycete isolated from soil in Shouguang.</title>
        <authorList>
            <person name="Yang X."/>
        </authorList>
    </citation>
    <scope>NUCLEOTIDE SEQUENCE</scope>
    <source>
        <strain evidence="2">DSM 44724</strain>
    </source>
</reference>
<protein>
    <submittedName>
        <fullName evidence="2">DUF4132 domain-containing protein</fullName>
    </submittedName>
</protein>
<evidence type="ECO:0000313" key="4">
    <source>
        <dbReference type="Proteomes" id="UP001145799"/>
    </source>
</evidence>
<evidence type="ECO:0000313" key="3">
    <source>
        <dbReference type="EMBL" id="MDR7336609.1"/>
    </source>
</evidence>
<comment type="caution">
    <text evidence="2">The sequence shown here is derived from an EMBL/GenBank/DDBJ whole genome shotgun (WGS) entry which is preliminary data.</text>
</comment>
<dbReference type="EMBL" id="JAVDYD010000001">
    <property type="protein sequence ID" value="MDR7336609.1"/>
    <property type="molecule type" value="Genomic_DNA"/>
</dbReference>